<protein>
    <recommendedName>
        <fullName evidence="5">Aldose 1-epimerase</fullName>
        <ecNumber evidence="5">5.1.3.3</ecNumber>
    </recommendedName>
</protein>
<dbReference type="Proteomes" id="UP000199495">
    <property type="component" value="Unassembled WGS sequence"/>
</dbReference>
<keyword evidence="4 5" id="KW-0119">Carbohydrate metabolism</keyword>
<dbReference type="InterPro" id="IPR015443">
    <property type="entry name" value="Aldose_1-epimerase"/>
</dbReference>
<evidence type="ECO:0000256" key="3">
    <source>
        <dbReference type="ARBA" id="ARBA00023235"/>
    </source>
</evidence>
<dbReference type="EC" id="5.1.3.3" evidence="5"/>
<dbReference type="GO" id="GO:0006006">
    <property type="term" value="P:glucose metabolic process"/>
    <property type="evidence" value="ECO:0007669"/>
    <property type="project" value="TreeGrafter"/>
</dbReference>
<dbReference type="GO" id="GO:0033499">
    <property type="term" value="P:galactose catabolic process via UDP-galactose, Leloir pathway"/>
    <property type="evidence" value="ECO:0007669"/>
    <property type="project" value="TreeGrafter"/>
</dbReference>
<feature type="binding site" evidence="8">
    <location>
        <begin position="172"/>
        <end position="174"/>
    </location>
    <ligand>
        <name>beta-D-galactose</name>
        <dbReference type="ChEBI" id="CHEBI:27667"/>
    </ligand>
</feature>
<dbReference type="GO" id="GO:0030246">
    <property type="term" value="F:carbohydrate binding"/>
    <property type="evidence" value="ECO:0007669"/>
    <property type="project" value="InterPro"/>
</dbReference>
<keyword evidence="10" id="KW-1185">Reference proteome</keyword>
<accession>A0A1G7S5Z9</accession>
<reference evidence="9 10" key="1">
    <citation type="submission" date="2016-10" db="EMBL/GenBank/DDBJ databases">
        <authorList>
            <person name="de Groot N.N."/>
        </authorList>
    </citation>
    <scope>NUCLEOTIDE SEQUENCE [LARGE SCALE GENOMIC DNA]</scope>
    <source>
        <strain evidence="9 10">CGMCC 1.10267</strain>
    </source>
</reference>
<dbReference type="UniPathway" id="UPA00242"/>
<evidence type="ECO:0000313" key="10">
    <source>
        <dbReference type="Proteomes" id="UP000199495"/>
    </source>
</evidence>
<feature type="binding site" evidence="8">
    <location>
        <begin position="76"/>
        <end position="77"/>
    </location>
    <ligand>
        <name>beta-D-galactose</name>
        <dbReference type="ChEBI" id="CHEBI:27667"/>
    </ligand>
</feature>
<dbReference type="InterPro" id="IPR008183">
    <property type="entry name" value="Aldose_1/G6P_1-epimerase"/>
</dbReference>
<comment type="catalytic activity">
    <reaction evidence="5">
        <text>alpha-D-glucose = beta-D-glucose</text>
        <dbReference type="Rhea" id="RHEA:10264"/>
        <dbReference type="ChEBI" id="CHEBI:15903"/>
        <dbReference type="ChEBI" id="CHEBI:17925"/>
        <dbReference type="EC" id="5.1.3.3"/>
    </reaction>
</comment>
<evidence type="ECO:0000256" key="6">
    <source>
        <dbReference type="PIRSR" id="PIRSR005096-1"/>
    </source>
</evidence>
<proteinExistence type="inferred from homology"/>
<feature type="active site" description="Proton donor" evidence="6">
    <location>
        <position position="172"/>
    </location>
</feature>
<dbReference type="AlphaFoldDB" id="A0A1G7S5Z9"/>
<evidence type="ECO:0000256" key="8">
    <source>
        <dbReference type="PIRSR" id="PIRSR005096-3"/>
    </source>
</evidence>
<dbReference type="InterPro" id="IPR014718">
    <property type="entry name" value="GH-type_carb-bd"/>
</dbReference>
<dbReference type="SUPFAM" id="SSF74650">
    <property type="entry name" value="Galactose mutarotase-like"/>
    <property type="match status" value="1"/>
</dbReference>
<dbReference type="Gene3D" id="2.70.98.10">
    <property type="match status" value="1"/>
</dbReference>
<dbReference type="GO" id="GO:0004034">
    <property type="term" value="F:aldose 1-epimerase activity"/>
    <property type="evidence" value="ECO:0007669"/>
    <property type="project" value="UniProtKB-EC"/>
</dbReference>
<keyword evidence="3 5" id="KW-0413">Isomerase</keyword>
<comment type="pathway">
    <text evidence="1 5">Carbohydrate metabolism; hexose metabolism.</text>
</comment>
<dbReference type="PIRSF" id="PIRSF005096">
    <property type="entry name" value="GALM"/>
    <property type="match status" value="1"/>
</dbReference>
<dbReference type="InterPro" id="IPR047215">
    <property type="entry name" value="Galactose_mutarotase-like"/>
</dbReference>
<sequence>MDRTVFGRFEGRDVEEIVLRSPAGVEISILTYGALVRDWRVPVDGTMRSVVLGFDSFEPYLTRSPFFGAICGRVANRIGGAQFDLDGVHYDLVPSEGKNQLHGGPKNFATTLWSVTALTPTSVTLALSSPDGDMGFPGNVAVELTYRLEGHKLMLEWTARSDKPTPINLVQHNYFNLTGQGDVLDHTLEVTGTAVTELGEGQIPTGAIVPVAGTELDFSSPRPMRDQAGNAIEIDINYALPTRRNFADAVGRFRAPDASLTLEIFSDQPGLQVYNGWKIEPGTKGLHGQHYGPFSGLCLEDQIFPDAINNPHFPNSVFGPDRPYHHWCAIEIKP</sequence>
<evidence type="ECO:0000256" key="7">
    <source>
        <dbReference type="PIRSR" id="PIRSR005096-2"/>
    </source>
</evidence>
<dbReference type="RefSeq" id="WP_090591994.1">
    <property type="nucleotide sequence ID" value="NZ_FNCS01000001.1"/>
</dbReference>
<dbReference type="CDD" id="cd09019">
    <property type="entry name" value="galactose_mutarotase_like"/>
    <property type="match status" value="1"/>
</dbReference>
<evidence type="ECO:0000256" key="1">
    <source>
        <dbReference type="ARBA" id="ARBA00005028"/>
    </source>
</evidence>
<dbReference type="PANTHER" id="PTHR10091">
    <property type="entry name" value="ALDOSE-1-EPIMERASE"/>
    <property type="match status" value="1"/>
</dbReference>
<evidence type="ECO:0000313" key="9">
    <source>
        <dbReference type="EMBL" id="SDG18447.1"/>
    </source>
</evidence>
<evidence type="ECO:0000256" key="4">
    <source>
        <dbReference type="ARBA" id="ARBA00023277"/>
    </source>
</evidence>
<dbReference type="STRING" id="440168.SAMN04487974_101325"/>
<dbReference type="OrthoDB" id="9779408at2"/>
<name>A0A1G7S5Z9_9HYPH</name>
<dbReference type="EMBL" id="FNCS01000001">
    <property type="protein sequence ID" value="SDG18447.1"/>
    <property type="molecule type" value="Genomic_DNA"/>
</dbReference>
<gene>
    <name evidence="9" type="ORF">SAMN04487974_101325</name>
</gene>
<comment type="similarity">
    <text evidence="2 5">Belongs to the aldose epimerase family.</text>
</comment>
<organism evidence="9 10">
    <name type="scientific">Pelagibacterium luteolum</name>
    <dbReference type="NCBI Taxonomy" id="440168"/>
    <lineage>
        <taxon>Bacteria</taxon>
        <taxon>Pseudomonadati</taxon>
        <taxon>Pseudomonadota</taxon>
        <taxon>Alphaproteobacteria</taxon>
        <taxon>Hyphomicrobiales</taxon>
        <taxon>Devosiaceae</taxon>
        <taxon>Pelagibacterium</taxon>
    </lineage>
</organism>
<dbReference type="PANTHER" id="PTHR10091:SF0">
    <property type="entry name" value="GALACTOSE MUTAROTASE"/>
    <property type="match status" value="1"/>
</dbReference>
<dbReference type="InterPro" id="IPR011013">
    <property type="entry name" value="Gal_mutarotase_sf_dom"/>
</dbReference>
<feature type="binding site" evidence="7">
    <location>
        <position position="235"/>
    </location>
    <ligand>
        <name>beta-D-galactose</name>
        <dbReference type="ChEBI" id="CHEBI:27667"/>
    </ligand>
</feature>
<dbReference type="Pfam" id="PF01263">
    <property type="entry name" value="Aldose_epim"/>
    <property type="match status" value="1"/>
</dbReference>
<feature type="active site" description="Proton acceptor" evidence="6">
    <location>
        <position position="300"/>
    </location>
</feature>
<evidence type="ECO:0000256" key="2">
    <source>
        <dbReference type="ARBA" id="ARBA00006206"/>
    </source>
</evidence>
<evidence type="ECO:0000256" key="5">
    <source>
        <dbReference type="PIRNR" id="PIRNR005096"/>
    </source>
</evidence>